<dbReference type="Proteomes" id="UP000182827">
    <property type="component" value="Unassembled WGS sequence"/>
</dbReference>
<dbReference type="EMBL" id="FOZU01000020">
    <property type="protein sequence ID" value="SFT08400.1"/>
    <property type="molecule type" value="Genomic_DNA"/>
</dbReference>
<dbReference type="GO" id="GO:0016874">
    <property type="term" value="F:ligase activity"/>
    <property type="evidence" value="ECO:0007669"/>
    <property type="project" value="UniProtKB-KW"/>
</dbReference>
<dbReference type="RefSeq" id="WP_074947075.1">
    <property type="nucleotide sequence ID" value="NZ_FOZU01000020.1"/>
</dbReference>
<proteinExistence type="predicted"/>
<organism evidence="1 2">
    <name type="scientific">Acinetobacter bohemicus</name>
    <dbReference type="NCBI Taxonomy" id="1435036"/>
    <lineage>
        <taxon>Bacteria</taxon>
        <taxon>Pseudomonadati</taxon>
        <taxon>Pseudomonadota</taxon>
        <taxon>Gammaproteobacteria</taxon>
        <taxon>Moraxellales</taxon>
        <taxon>Moraxellaceae</taxon>
        <taxon>Acinetobacter</taxon>
    </lineage>
</organism>
<reference evidence="2" key="1">
    <citation type="submission" date="2016-10" db="EMBL/GenBank/DDBJ databases">
        <authorList>
            <person name="Varghese N."/>
            <person name="Submissions S."/>
        </authorList>
    </citation>
    <scope>NUCLEOTIDE SEQUENCE [LARGE SCALE GENOMIC DNA]</scope>
    <source>
        <strain evidence="2">ANC 5076</strain>
    </source>
</reference>
<keyword evidence="2" id="KW-1185">Reference proteome</keyword>
<evidence type="ECO:0000313" key="2">
    <source>
        <dbReference type="Proteomes" id="UP000182827"/>
    </source>
</evidence>
<accession>A0A1I6V3V9</accession>
<evidence type="ECO:0000313" key="1">
    <source>
        <dbReference type="EMBL" id="SFT08400.1"/>
    </source>
</evidence>
<dbReference type="AlphaFoldDB" id="A0A1I6V3V9"/>
<keyword evidence="1" id="KW-0436">Ligase</keyword>
<name>A0A1I6V3V9_9GAMM</name>
<gene>
    <name evidence="1" type="ORF">SAMN05444586_102067</name>
</gene>
<dbReference type="SUPFAM" id="SSF55144">
    <property type="entry name" value="LigT-like"/>
    <property type="match status" value="1"/>
</dbReference>
<sequence>MFLKPSTPVVPSLAGDYPEWHRGREHFSLWYIEIEHPELLDYLNQLRADFSNFLYTPNSRQFHITLFVCGFITEQNPILDDDFGVEKLHQHIQDLAHSFPKKIQLKTGRINSFESALFVEIIDEGNVLLKLRNILGQSCQEIAPLDYCPHLTLGLYHQDFNSDLVFNQIKSIEQKSFEFSVDQLTFGTYQAKILQGQLYPFQQFKLENA</sequence>
<dbReference type="Gene3D" id="3.90.1140.10">
    <property type="entry name" value="Cyclic phosphodiesterase"/>
    <property type="match status" value="1"/>
</dbReference>
<protein>
    <submittedName>
        <fullName evidence="1">2'-5' RNA ligase superfamily protein</fullName>
    </submittedName>
</protein>
<dbReference type="InterPro" id="IPR009097">
    <property type="entry name" value="Cyclic_Pdiesterase"/>
</dbReference>
<dbReference type="Pfam" id="PF13563">
    <property type="entry name" value="2_5_RNA_ligase2"/>
    <property type="match status" value="1"/>
</dbReference>